<evidence type="ECO:0000313" key="11">
    <source>
        <dbReference type="Proteomes" id="UP000195437"/>
    </source>
</evidence>
<reference evidence="11" key="1">
    <citation type="submission" date="2017-05" db="EMBL/GenBank/DDBJ databases">
        <authorList>
            <person name="Sung H."/>
        </authorList>
    </citation>
    <scope>NUCLEOTIDE SEQUENCE [LARGE SCALE GENOMIC DNA]</scope>
    <source>
        <strain evidence="11">AR23208</strain>
    </source>
</reference>
<evidence type="ECO:0000256" key="7">
    <source>
        <dbReference type="ARBA" id="ARBA00048496"/>
    </source>
</evidence>
<dbReference type="AlphaFoldDB" id="A0A1Y0IJC5"/>
<feature type="binding site" evidence="9">
    <location>
        <position position="47"/>
    </location>
    <ligand>
        <name>Zn(2+)</name>
        <dbReference type="ChEBI" id="CHEBI:29105"/>
        <label>1</label>
    </ligand>
</feature>
<evidence type="ECO:0000256" key="1">
    <source>
        <dbReference type="ARBA" id="ARBA00002204"/>
    </source>
</evidence>
<comment type="function">
    <text evidence="1 9">Catalyzes the hydrolysis of N-formyl-L-kynurenine to L-kynurenine, the second step in the kynurenine pathway of tryptophan degradation.</text>
</comment>
<dbReference type="NCBIfam" id="TIGR03035">
    <property type="entry name" value="trp_arylform"/>
    <property type="match status" value="1"/>
</dbReference>
<comment type="cofactor">
    <cofactor evidence="9">
        <name>Zn(2+)</name>
        <dbReference type="ChEBI" id="CHEBI:29105"/>
    </cofactor>
    <text evidence="9">Binds 2 zinc ions per subunit.</text>
</comment>
<evidence type="ECO:0000256" key="4">
    <source>
        <dbReference type="ARBA" id="ARBA00022801"/>
    </source>
</evidence>
<keyword evidence="3 9" id="KW-0479">Metal-binding</keyword>
<comment type="pathway">
    <text evidence="8 9">Amino-acid degradation; L-tryptophan degradation via kynurenine pathway; L-kynurenine from L-tryptophan: step 2/2.</text>
</comment>
<dbReference type="InterPro" id="IPR037175">
    <property type="entry name" value="KFase_sf"/>
</dbReference>
<dbReference type="HAMAP" id="MF_01969">
    <property type="entry name" value="KynB"/>
    <property type="match status" value="1"/>
</dbReference>
<dbReference type="GO" id="GO:0019441">
    <property type="term" value="P:L-tryptophan catabolic process to kynurenine"/>
    <property type="evidence" value="ECO:0007669"/>
    <property type="project" value="UniProtKB-UniRule"/>
</dbReference>
<dbReference type="Proteomes" id="UP000195437">
    <property type="component" value="Chromosome"/>
</dbReference>
<sequence>MKIYDITMPISAQTAPFPGDTPFGQEWVLTMREGGSCNVSKITMSPHLGTHADAPYHYHDQGATTEQADLNLYIGEALVVDVPSMPLVTLEFVQGLDVTGVQRLLFKTSSFPDPHVFSTNFTAIAPEAALYLAEQGVRLIGIDTPSVDPADSKTLDAHNAFFQSGLHILENLRLDAVPQGRYELIALPLHLVGSDASPVRAILRQL</sequence>
<keyword evidence="11" id="KW-1185">Reference proteome</keyword>
<protein>
    <recommendedName>
        <fullName evidence="9">Kynurenine formamidase</fullName>
        <shortName evidence="9">KFA</shortName>
        <shortName evidence="9">KFase</shortName>
        <ecNumber evidence="9">3.5.1.9</ecNumber>
    </recommendedName>
    <alternativeName>
        <fullName evidence="9">Arylformamidase</fullName>
    </alternativeName>
    <alternativeName>
        <fullName evidence="9">N-formylkynurenine formamidase</fullName>
        <shortName evidence="9">FKF</shortName>
    </alternativeName>
</protein>
<feature type="binding site" evidence="9">
    <location>
        <position position="158"/>
    </location>
    <ligand>
        <name>Zn(2+)</name>
        <dbReference type="ChEBI" id="CHEBI:29105"/>
        <label>2</label>
    </ligand>
</feature>
<evidence type="ECO:0000313" key="10">
    <source>
        <dbReference type="EMBL" id="ARU60602.1"/>
    </source>
</evidence>
<dbReference type="GO" id="GO:0004061">
    <property type="term" value="F:arylformamidase activity"/>
    <property type="evidence" value="ECO:0007669"/>
    <property type="project" value="UniProtKB-UniRule"/>
</dbReference>
<keyword evidence="5 9" id="KW-0862">Zinc</keyword>
<feature type="active site" description="Proton donor/acceptor" evidence="9">
    <location>
        <position position="57"/>
    </location>
</feature>
<evidence type="ECO:0000256" key="9">
    <source>
        <dbReference type="HAMAP-Rule" id="MF_01969"/>
    </source>
</evidence>
<evidence type="ECO:0000256" key="3">
    <source>
        <dbReference type="ARBA" id="ARBA00022723"/>
    </source>
</evidence>
<evidence type="ECO:0000256" key="8">
    <source>
        <dbReference type="ARBA" id="ARBA00060547"/>
    </source>
</evidence>
<feature type="binding site" evidence="9">
    <location>
        <position position="17"/>
    </location>
    <ligand>
        <name>substrate</name>
    </ligand>
</feature>
<dbReference type="OrthoDB" id="9796085at2"/>
<dbReference type="PANTHER" id="PTHR31118:SF32">
    <property type="entry name" value="KYNURENINE FORMAMIDASE"/>
    <property type="match status" value="1"/>
</dbReference>
<feature type="binding site" evidence="9">
    <location>
        <position position="51"/>
    </location>
    <ligand>
        <name>Zn(2+)</name>
        <dbReference type="ChEBI" id="CHEBI:29105"/>
        <label>1</label>
    </ligand>
</feature>
<dbReference type="KEGG" id="tum:CBW65_05535"/>
<dbReference type="InterPro" id="IPR007325">
    <property type="entry name" value="KFase/CYL"/>
</dbReference>
<dbReference type="PANTHER" id="PTHR31118">
    <property type="entry name" value="CYCLASE-LIKE PROTEIN 2"/>
    <property type="match status" value="1"/>
</dbReference>
<accession>A0A1Y0IJC5</accession>
<dbReference type="RefSeq" id="WP_087455994.1">
    <property type="nucleotide sequence ID" value="NZ_CP021434.1"/>
</dbReference>
<proteinExistence type="inferred from homology"/>
<gene>
    <name evidence="9" type="primary">kynB</name>
    <name evidence="10" type="ORF">CBW65_05535</name>
</gene>
<dbReference type="InterPro" id="IPR017484">
    <property type="entry name" value="Kynurenine_formamidase_bac"/>
</dbReference>
<comment type="similarity">
    <text evidence="9">Belongs to the Cyclase 1 superfamily. KynB family.</text>
</comment>
<feature type="binding site" evidence="9">
    <location>
        <position position="53"/>
    </location>
    <ligand>
        <name>Zn(2+)</name>
        <dbReference type="ChEBI" id="CHEBI:29105"/>
        <label>2</label>
    </ligand>
</feature>
<dbReference type="SUPFAM" id="SSF102198">
    <property type="entry name" value="Putative cyclase"/>
    <property type="match status" value="1"/>
</dbReference>
<dbReference type="EC" id="3.5.1.9" evidence="9"/>
<name>A0A1Y0IJC5_9BACL</name>
<comment type="subunit">
    <text evidence="2 9">Homodimer.</text>
</comment>
<evidence type="ECO:0000256" key="2">
    <source>
        <dbReference type="ARBA" id="ARBA00011738"/>
    </source>
</evidence>
<dbReference type="GO" id="GO:0004328">
    <property type="term" value="F:formamidase activity"/>
    <property type="evidence" value="ECO:0007669"/>
    <property type="project" value="InterPro"/>
</dbReference>
<keyword evidence="6 9" id="KW-0823">Tryptophan catabolism</keyword>
<feature type="binding site" evidence="9">
    <location>
        <position position="170"/>
    </location>
    <ligand>
        <name>Zn(2+)</name>
        <dbReference type="ChEBI" id="CHEBI:29105"/>
        <label>2</label>
    </ligand>
</feature>
<feature type="binding site" evidence="9">
    <location>
        <position position="53"/>
    </location>
    <ligand>
        <name>Zn(2+)</name>
        <dbReference type="ChEBI" id="CHEBI:29105"/>
        <label>1</label>
    </ligand>
</feature>
<organism evidence="10 11">
    <name type="scientific">Tumebacillus avium</name>
    <dbReference type="NCBI Taxonomy" id="1903704"/>
    <lineage>
        <taxon>Bacteria</taxon>
        <taxon>Bacillati</taxon>
        <taxon>Bacillota</taxon>
        <taxon>Bacilli</taxon>
        <taxon>Bacillales</taxon>
        <taxon>Alicyclobacillaceae</taxon>
        <taxon>Tumebacillus</taxon>
    </lineage>
</organism>
<dbReference type="Gene3D" id="3.50.30.50">
    <property type="entry name" value="Putative cyclase"/>
    <property type="match status" value="1"/>
</dbReference>
<evidence type="ECO:0000256" key="6">
    <source>
        <dbReference type="ARBA" id="ARBA00023079"/>
    </source>
</evidence>
<dbReference type="GO" id="GO:0008270">
    <property type="term" value="F:zinc ion binding"/>
    <property type="evidence" value="ECO:0007669"/>
    <property type="project" value="UniProtKB-UniRule"/>
</dbReference>
<evidence type="ECO:0000256" key="5">
    <source>
        <dbReference type="ARBA" id="ARBA00022833"/>
    </source>
</evidence>
<dbReference type="Pfam" id="PF04199">
    <property type="entry name" value="Cyclase"/>
    <property type="match status" value="1"/>
</dbReference>
<comment type="catalytic activity">
    <reaction evidence="7 9">
        <text>N-formyl-L-kynurenine + H2O = L-kynurenine + formate + H(+)</text>
        <dbReference type="Rhea" id="RHEA:13009"/>
        <dbReference type="ChEBI" id="CHEBI:15377"/>
        <dbReference type="ChEBI" id="CHEBI:15378"/>
        <dbReference type="ChEBI" id="CHEBI:15740"/>
        <dbReference type="ChEBI" id="CHEBI:57959"/>
        <dbReference type="ChEBI" id="CHEBI:58629"/>
        <dbReference type="EC" id="3.5.1.9"/>
    </reaction>
</comment>
<dbReference type="FunFam" id="3.50.30.50:FF:000001">
    <property type="entry name" value="Kynurenine formamidase"/>
    <property type="match status" value="1"/>
</dbReference>
<dbReference type="UniPathway" id="UPA00333">
    <property type="reaction ID" value="UER00454"/>
</dbReference>
<keyword evidence="4 9" id="KW-0378">Hydrolase</keyword>
<dbReference type="EMBL" id="CP021434">
    <property type="protein sequence ID" value="ARU60602.1"/>
    <property type="molecule type" value="Genomic_DNA"/>
</dbReference>
<feature type="binding site" evidence="9">
    <location>
        <position position="170"/>
    </location>
    <ligand>
        <name>Zn(2+)</name>
        <dbReference type="ChEBI" id="CHEBI:29105"/>
        <label>1</label>
    </ligand>
</feature>